<dbReference type="RefSeq" id="XP_007756449.1">
    <property type="nucleotide sequence ID" value="XM_007758259.1"/>
</dbReference>
<comment type="caution">
    <text evidence="5">The sequence shown here is derived from an EMBL/GenBank/DDBJ whole genome shotgun (WGS) entry which is preliminary data.</text>
</comment>
<keyword evidence="6" id="KW-1185">Reference proteome</keyword>
<gene>
    <name evidence="5" type="ORF">A1O7_04247</name>
</gene>
<dbReference type="PROSITE" id="PS00518">
    <property type="entry name" value="ZF_RING_1"/>
    <property type="match status" value="1"/>
</dbReference>
<sequence>MSYRSNKALSSNEPPFQPVWTALRSSTVNLQPQLDWRRQRIPQELQRVEDEADVPEKLKQILAWSLNLDAARPRTTASSSILQHGASARSCYPIQGDASAHPPGSVSEAPQQPSEKRRARSRNASNSIFASTVDLFASLRGKTIKDQPAAANSVKALNKKQPMVECTSCFEDTPKNDTSNLPCTHSYCKPCLTTLITTALENEASFPPKCCLTAIPLPTIMSTLDAKQRNTYKEKAAEFSIPHQQRWGEYESARDAGDAELARIIAQVEEMERRNPRERRRAEQRREAEQRRQEAELVRLEAERLREQEALRVEQARLEQHLQRVLRLSVEESCRRLEEAWNETRLSQMHSLDSRHVATERQYNQDRDEAIIQQIRKHERASQQTISNLEKRMSDIKERHTMEMTTFTVEQQTIEDDIFLEIQMHLCGKQDREARGHRLQGRFQEQRWERYQQLLAKHELETYALRANAQMEMQDLELVYSGNMAEIDLTFRTAMQQLSKDVAADRAWFHFLNQRGQNMVAEHARLMLYALEAGQEPVGLTGEVAMTIGPFIADVRPERGIAVSQYLEVLDSTRQGHAPGQPWREMLSPSPAGSASPTHSFVDLAETSRQLLKILEADPAPENLYGSPPLPVMSANELLLTNSAFVWMTDATPNDASQLTNVTPARASGLRRSQWVSRHRPHPRTPVSPSTTKPSSGCIYSSASRPCQFGSAPSSPDQPVMTVPPLVINRARNQTPRSPQDDSAPTQTVPAVTISTEPTAQARAPAHLAAPKPARNENQQQPRVLGGLVPVVPREEDRHVRLMNALIHVTHKRQSPSTGSASSADSLVMTPTTTTSTFSSIAPSSPPTSHRSSTTSRSSGDSLFLHSLISAATATVAPTAVTGPVISERAVGFGAPKEG</sequence>
<name>W9W6E5_9EURO</name>
<dbReference type="STRING" id="1182544.W9W6E5"/>
<dbReference type="Proteomes" id="UP000019473">
    <property type="component" value="Unassembled WGS sequence"/>
</dbReference>
<keyword evidence="1" id="KW-0479">Metal-binding</keyword>
<dbReference type="AlphaFoldDB" id="W9W6E5"/>
<dbReference type="InterPro" id="IPR013083">
    <property type="entry name" value="Znf_RING/FYVE/PHD"/>
</dbReference>
<dbReference type="InterPro" id="IPR017907">
    <property type="entry name" value="Znf_RING_CS"/>
</dbReference>
<feature type="region of interest" description="Disordered" evidence="4">
    <location>
        <begin position="666"/>
        <end position="701"/>
    </location>
</feature>
<dbReference type="EMBL" id="AMGW01000003">
    <property type="protein sequence ID" value="EXJ60096.1"/>
    <property type="molecule type" value="Genomic_DNA"/>
</dbReference>
<feature type="compositionally biased region" description="Low complexity" evidence="4">
    <location>
        <begin position="758"/>
        <end position="773"/>
    </location>
</feature>
<proteinExistence type="predicted"/>
<keyword evidence="3" id="KW-0862">Zinc</keyword>
<feature type="region of interest" description="Disordered" evidence="4">
    <location>
        <begin position="272"/>
        <end position="294"/>
    </location>
</feature>
<feature type="region of interest" description="Disordered" evidence="4">
    <location>
        <begin position="758"/>
        <end position="786"/>
    </location>
</feature>
<evidence type="ECO:0000313" key="5">
    <source>
        <dbReference type="EMBL" id="EXJ60096.1"/>
    </source>
</evidence>
<evidence type="ECO:0000256" key="2">
    <source>
        <dbReference type="ARBA" id="ARBA00022771"/>
    </source>
</evidence>
<organism evidence="5 6">
    <name type="scientific">Cladophialophora yegresii CBS 114405</name>
    <dbReference type="NCBI Taxonomy" id="1182544"/>
    <lineage>
        <taxon>Eukaryota</taxon>
        <taxon>Fungi</taxon>
        <taxon>Dikarya</taxon>
        <taxon>Ascomycota</taxon>
        <taxon>Pezizomycotina</taxon>
        <taxon>Eurotiomycetes</taxon>
        <taxon>Chaetothyriomycetidae</taxon>
        <taxon>Chaetothyriales</taxon>
        <taxon>Herpotrichiellaceae</taxon>
        <taxon>Cladophialophora</taxon>
    </lineage>
</organism>
<dbReference type="OrthoDB" id="9977870at2759"/>
<evidence type="ECO:0000256" key="1">
    <source>
        <dbReference type="ARBA" id="ARBA00022723"/>
    </source>
</evidence>
<evidence type="ECO:0008006" key="7">
    <source>
        <dbReference type="Google" id="ProtNLM"/>
    </source>
</evidence>
<accession>W9W6E5</accession>
<evidence type="ECO:0000313" key="6">
    <source>
        <dbReference type="Proteomes" id="UP000019473"/>
    </source>
</evidence>
<protein>
    <recommendedName>
        <fullName evidence="7">RING-type domain-containing protein</fullName>
    </recommendedName>
</protein>
<evidence type="ECO:0000256" key="4">
    <source>
        <dbReference type="SAM" id="MobiDB-lite"/>
    </source>
</evidence>
<dbReference type="SUPFAM" id="SSF57850">
    <property type="entry name" value="RING/U-box"/>
    <property type="match status" value="1"/>
</dbReference>
<dbReference type="GO" id="GO:0008270">
    <property type="term" value="F:zinc ion binding"/>
    <property type="evidence" value="ECO:0007669"/>
    <property type="project" value="UniProtKB-KW"/>
</dbReference>
<feature type="compositionally biased region" description="Low complexity" evidence="4">
    <location>
        <begin position="685"/>
        <end position="696"/>
    </location>
</feature>
<dbReference type="GeneID" id="19178834"/>
<feature type="compositionally biased region" description="Low complexity" evidence="4">
    <location>
        <begin position="834"/>
        <end position="859"/>
    </location>
</feature>
<dbReference type="Gene3D" id="3.30.40.10">
    <property type="entry name" value="Zinc/RING finger domain, C3HC4 (zinc finger)"/>
    <property type="match status" value="1"/>
</dbReference>
<feature type="region of interest" description="Disordered" evidence="4">
    <location>
        <begin position="834"/>
        <end position="860"/>
    </location>
</feature>
<feature type="region of interest" description="Disordered" evidence="4">
    <location>
        <begin position="92"/>
        <end position="124"/>
    </location>
</feature>
<evidence type="ECO:0000256" key="3">
    <source>
        <dbReference type="ARBA" id="ARBA00022833"/>
    </source>
</evidence>
<dbReference type="HOGENOM" id="CLU_010209_0_0_1"/>
<dbReference type="eggNOG" id="KOG1812">
    <property type="taxonomic scope" value="Eukaryota"/>
</dbReference>
<keyword evidence="2" id="KW-0863">Zinc-finger</keyword>
<reference evidence="5 6" key="1">
    <citation type="submission" date="2013-03" db="EMBL/GenBank/DDBJ databases">
        <title>The Genome Sequence of Cladophialophora yegresii CBS 114405.</title>
        <authorList>
            <consortium name="The Broad Institute Genomics Platform"/>
            <person name="Cuomo C."/>
            <person name="de Hoog S."/>
            <person name="Gorbushina A."/>
            <person name="Walker B."/>
            <person name="Young S.K."/>
            <person name="Zeng Q."/>
            <person name="Gargeya S."/>
            <person name="Fitzgerald M."/>
            <person name="Haas B."/>
            <person name="Abouelleil A."/>
            <person name="Allen A.W."/>
            <person name="Alvarado L."/>
            <person name="Arachchi H.M."/>
            <person name="Berlin A.M."/>
            <person name="Chapman S.B."/>
            <person name="Gainer-Dewar J."/>
            <person name="Goldberg J."/>
            <person name="Griggs A."/>
            <person name="Gujja S."/>
            <person name="Hansen M."/>
            <person name="Howarth C."/>
            <person name="Imamovic A."/>
            <person name="Ireland A."/>
            <person name="Larimer J."/>
            <person name="McCowan C."/>
            <person name="Murphy C."/>
            <person name="Pearson M."/>
            <person name="Poon T.W."/>
            <person name="Priest M."/>
            <person name="Roberts A."/>
            <person name="Saif S."/>
            <person name="Shea T."/>
            <person name="Sisk P."/>
            <person name="Sykes S."/>
            <person name="Wortman J."/>
            <person name="Nusbaum C."/>
            <person name="Birren B."/>
        </authorList>
    </citation>
    <scope>NUCLEOTIDE SEQUENCE [LARGE SCALE GENOMIC DNA]</scope>
    <source>
        <strain evidence="5 6">CBS 114405</strain>
    </source>
</reference>
<dbReference type="VEuPathDB" id="FungiDB:A1O7_04247"/>